<evidence type="ECO:0000313" key="2">
    <source>
        <dbReference type="Proteomes" id="UP000070544"/>
    </source>
</evidence>
<protein>
    <submittedName>
        <fullName evidence="1">Uncharacterized protein</fullName>
    </submittedName>
</protein>
<organism evidence="1 2">
    <name type="scientific">Gonapodya prolifera (strain JEL478)</name>
    <name type="common">Monoblepharis prolifera</name>
    <dbReference type="NCBI Taxonomy" id="1344416"/>
    <lineage>
        <taxon>Eukaryota</taxon>
        <taxon>Fungi</taxon>
        <taxon>Fungi incertae sedis</taxon>
        <taxon>Chytridiomycota</taxon>
        <taxon>Chytridiomycota incertae sedis</taxon>
        <taxon>Monoblepharidomycetes</taxon>
        <taxon>Monoblepharidales</taxon>
        <taxon>Gonapodyaceae</taxon>
        <taxon>Gonapodya</taxon>
    </lineage>
</organism>
<name>A0A139AQ97_GONPJ</name>
<sequence length="162" mass="17496">MHRTTFASGMMLSPVAMRRFSLATSADRKLDSMARKSAVPNSLDPGRKLLCAQRRLMRSRTPRPVNNGRVPRVLRVAIVVARVPERHGEDEVGQHVDDKVLVGGHLGSGGEVWRDSVHGGEQGADLLLVARAGCFDNGADVVQDNGVVAREPSSVAKVLIEL</sequence>
<proteinExistence type="predicted"/>
<reference evidence="1 2" key="1">
    <citation type="journal article" date="2015" name="Genome Biol. Evol.">
        <title>Phylogenomic analyses indicate that early fungi evolved digesting cell walls of algal ancestors of land plants.</title>
        <authorList>
            <person name="Chang Y."/>
            <person name="Wang S."/>
            <person name="Sekimoto S."/>
            <person name="Aerts A.L."/>
            <person name="Choi C."/>
            <person name="Clum A."/>
            <person name="LaButti K.M."/>
            <person name="Lindquist E.A."/>
            <person name="Yee Ngan C."/>
            <person name="Ohm R.A."/>
            <person name="Salamov A.A."/>
            <person name="Grigoriev I.V."/>
            <person name="Spatafora J.W."/>
            <person name="Berbee M.L."/>
        </authorList>
    </citation>
    <scope>NUCLEOTIDE SEQUENCE [LARGE SCALE GENOMIC DNA]</scope>
    <source>
        <strain evidence="1 2">JEL478</strain>
    </source>
</reference>
<evidence type="ECO:0000313" key="1">
    <source>
        <dbReference type="EMBL" id="KXS18920.1"/>
    </source>
</evidence>
<accession>A0A139AQ97</accession>
<gene>
    <name evidence="1" type="ORF">M427DRAFT_179633</name>
</gene>
<dbReference type="Proteomes" id="UP000070544">
    <property type="component" value="Unassembled WGS sequence"/>
</dbReference>
<dbReference type="AlphaFoldDB" id="A0A139AQ97"/>
<dbReference type="EMBL" id="KQ965740">
    <property type="protein sequence ID" value="KXS18920.1"/>
    <property type="molecule type" value="Genomic_DNA"/>
</dbReference>
<keyword evidence="2" id="KW-1185">Reference proteome</keyword>